<evidence type="ECO:0000259" key="7">
    <source>
        <dbReference type="Pfam" id="PF23756"/>
    </source>
</evidence>
<name>A0A7K5S0D7_LANLU</name>
<evidence type="ECO:0000313" key="9">
    <source>
        <dbReference type="EMBL" id="NWT85469.1"/>
    </source>
</evidence>
<dbReference type="Pfam" id="PF23756">
    <property type="entry name" value="Beta-prop_HPS5"/>
    <property type="match status" value="1"/>
</dbReference>
<feature type="domain" description="HPS5 TPR" evidence="8">
    <location>
        <begin position="730"/>
        <end position="1115"/>
    </location>
</feature>
<evidence type="ECO:0000256" key="4">
    <source>
        <dbReference type="ARBA" id="ARBA00022553"/>
    </source>
</evidence>
<keyword evidence="4" id="KW-0597">Phosphoprotein</keyword>
<feature type="non-terminal residue" evidence="9">
    <location>
        <position position="1144"/>
    </location>
</feature>
<proteinExistence type="inferred from homology"/>
<dbReference type="EMBL" id="VYXG01006679">
    <property type="protein sequence ID" value="NWT85469.1"/>
    <property type="molecule type" value="Genomic_DNA"/>
</dbReference>
<dbReference type="GO" id="GO:0005829">
    <property type="term" value="C:cytosol"/>
    <property type="evidence" value="ECO:0007669"/>
    <property type="project" value="UniProtKB-SubCell"/>
</dbReference>
<sequence length="1144" mass="128287">MASVPVIPDSHNHVLAELECLDPLLSALRLDSSRLKCTCIDVSKRWLALGSSGGGLNLIQKDGWKQRLFLTHKEGAISRVACCLHDEDYVAVATSQGLVVVWELNQERRGKPERIYVSSEHKGRKVTALCWDTAALRVFVGDHVGKVSAIKINTSKQGKAAATFVMFPVQIITTVDSRVVQLDYLDGRLLISSLTRTYLCDTERQVLEKFWKIGNKERDGEFGACFFPVGKNSGNQQPLIYCARPGSRMWEVNFDGEVQSTHQFKQLLSSPPLPVVTLRQDPHYTGSSCSPQSLSFPKLLYLTEHCVVTWTERGIYIFLPQSVQVLLWSEVKDIQDMAVHKSELFCLHTNGKVVHLSLLLVDRCIERLMRRGFWTLAARVSCLFQNSVISCRARKNLPLDKLEHLKSQLDASTQQDLTVQLEELISKLEPLDSACSSRRSSISSHESFSVLDSGIYRVISRRGSQSDEDSCSLHSQTFSEDERLKEFPAHHEDEQLELEYLSGKENVSHASVVVEADRNETFLPFNIPLSFRSPSPLVSLQAVKESVSSFVRKTTEKIGTLHISPESRGKHEAKDDEQLSELTINPVASPHEEKESEPQSCQLPEEDCLRDLKAATEEAIAKLQDPVVLLECQCMRRVLQEWLVYLEGKFSSKEHSALAVKKSKTVCAEEQRAVLDENLPVAPADRDALDKEQCDVLEDCIEKENTDETCASKTMCANSTDLRGPPGCGFQVSPPCVIEPDVLKDLVELTTLCFELRVFSCGSGEAEESSEGSLPPAASGTLACRFMRSYFFLLDLKRVKQCIITTCATSPNVWETYIAGLKELTCHSPVALAMESEDMLKILKLLHDLGPWDDSPLLLAHAQRLYEKFGETALRPLIKFHPSILPSDIKQLCRNDPAHFLAYLDSLVKSKPEDKRPFLLRSLLQPESVRLDWLCLAVSHDAPQQANTVDEEGNPRPRSHLFTWGYSQLILLLIKLPADFVMKEKMADICKSHGFWPGYLFLCLELDRRREAFTNIVHLDDLSLLNGEDGSIPETTEEWKFLLHLAQNHSPALHHQGPQNGNAVSNGGPSCPDCITVENVALLLAKAIGPNRALPLLQECGLTLELSERFTGVCEILRIAEKRQRALIQSMLERCDRFLWSQQA</sequence>
<dbReference type="Pfam" id="PF23758">
    <property type="entry name" value="TPR_HPS5"/>
    <property type="match status" value="1"/>
</dbReference>
<evidence type="ECO:0000256" key="5">
    <source>
        <dbReference type="ARBA" id="ARBA00057536"/>
    </source>
</evidence>
<protein>
    <recommendedName>
        <fullName evidence="6">BLOC-2 complex member HPS5</fullName>
    </recommendedName>
</protein>
<gene>
    <name evidence="9" type="primary">Hps5</name>
    <name evidence="9" type="ORF">LANLUD_R06190</name>
</gene>
<feature type="domain" description="HPS5-like beta-propeller" evidence="7">
    <location>
        <begin position="15"/>
        <end position="350"/>
    </location>
</feature>
<dbReference type="InterPro" id="IPR056445">
    <property type="entry name" value="TPR_HPS5"/>
</dbReference>
<dbReference type="InterPro" id="IPR036322">
    <property type="entry name" value="WD40_repeat_dom_sf"/>
</dbReference>
<reference evidence="9 10" key="1">
    <citation type="submission" date="2019-09" db="EMBL/GenBank/DDBJ databases">
        <title>Bird 10,000 Genomes (B10K) Project - Family phase.</title>
        <authorList>
            <person name="Zhang G."/>
        </authorList>
    </citation>
    <scope>NUCLEOTIDE SEQUENCE [LARGE SCALE GENOMIC DNA]</scope>
    <source>
        <strain evidence="9">B10K-DU-001-65</strain>
        <tissue evidence="9">Muscle</tissue>
    </source>
</reference>
<comment type="subcellular location">
    <subcellularLocation>
        <location evidence="1">Cytoplasm</location>
        <location evidence="1">Cytosol</location>
    </subcellularLocation>
</comment>
<comment type="function">
    <text evidence="5">May regulate the synthesis and function of lysosomes and of highly specialized organelles, such as melanosomes and platelet dense granules. Regulates intracellular vesicular trafficking in fibroblasts. May be involved in the regulation of general functions of integrins.</text>
</comment>
<keyword evidence="10" id="KW-1185">Reference proteome</keyword>
<organism evidence="9 10">
    <name type="scientific">Lanius ludovicianus</name>
    <name type="common">Loggerhead shrike</name>
    <dbReference type="NCBI Taxonomy" id="28713"/>
    <lineage>
        <taxon>Eukaryota</taxon>
        <taxon>Metazoa</taxon>
        <taxon>Chordata</taxon>
        <taxon>Craniata</taxon>
        <taxon>Vertebrata</taxon>
        <taxon>Euteleostomi</taxon>
        <taxon>Archelosauria</taxon>
        <taxon>Archosauria</taxon>
        <taxon>Dinosauria</taxon>
        <taxon>Saurischia</taxon>
        <taxon>Theropoda</taxon>
        <taxon>Coelurosauria</taxon>
        <taxon>Aves</taxon>
        <taxon>Neognathae</taxon>
        <taxon>Neoaves</taxon>
        <taxon>Telluraves</taxon>
        <taxon>Australaves</taxon>
        <taxon>Passeriformes</taxon>
        <taxon>Corvoidea</taxon>
        <taxon>Laniidae</taxon>
        <taxon>Lanius</taxon>
    </lineage>
</organism>
<dbReference type="Gene3D" id="2.130.10.10">
    <property type="entry name" value="YVTN repeat-like/Quinoprotein amine dehydrogenase"/>
    <property type="match status" value="1"/>
</dbReference>
<comment type="caution">
    <text evidence="9">The sequence shown here is derived from an EMBL/GenBank/DDBJ whole genome shotgun (WGS) entry which is preliminary data.</text>
</comment>
<evidence type="ECO:0000256" key="6">
    <source>
        <dbReference type="ARBA" id="ARBA00069588"/>
    </source>
</evidence>
<comment type="similarity">
    <text evidence="2">Belongs to the HPS5 family.</text>
</comment>
<dbReference type="AlphaFoldDB" id="A0A7K5S0D7"/>
<evidence type="ECO:0000256" key="2">
    <source>
        <dbReference type="ARBA" id="ARBA00010697"/>
    </source>
</evidence>
<dbReference type="InterPro" id="IPR015943">
    <property type="entry name" value="WD40/YVTN_repeat-like_dom_sf"/>
</dbReference>
<feature type="non-terminal residue" evidence="9">
    <location>
        <position position="1"/>
    </location>
</feature>
<evidence type="ECO:0000259" key="8">
    <source>
        <dbReference type="Pfam" id="PF23758"/>
    </source>
</evidence>
<dbReference type="InterPro" id="IPR035431">
    <property type="entry name" value="HPS5"/>
</dbReference>
<dbReference type="PANTHER" id="PTHR23287">
    <property type="entry name" value="RUBY-EYE2-LIKE PROTEIN"/>
    <property type="match status" value="1"/>
</dbReference>
<evidence type="ECO:0000256" key="1">
    <source>
        <dbReference type="ARBA" id="ARBA00004514"/>
    </source>
</evidence>
<dbReference type="Proteomes" id="UP000547499">
    <property type="component" value="Unassembled WGS sequence"/>
</dbReference>
<dbReference type="GO" id="GO:0048066">
    <property type="term" value="P:developmental pigmentation"/>
    <property type="evidence" value="ECO:0007669"/>
    <property type="project" value="TreeGrafter"/>
</dbReference>
<dbReference type="InterPro" id="IPR056499">
    <property type="entry name" value="Beta-prop_HPS5-like"/>
</dbReference>
<dbReference type="FunFam" id="2.130.10.10:FF:000358">
    <property type="entry name" value="Hermansky-Pudlak syndrome 5 protein homolog"/>
    <property type="match status" value="1"/>
</dbReference>
<dbReference type="SUPFAM" id="SSF50978">
    <property type="entry name" value="WD40 repeat-like"/>
    <property type="match status" value="1"/>
</dbReference>
<accession>A0A7K5S0D7</accession>
<dbReference type="PIRSF" id="PIRSF037475">
    <property type="entry name" value="BLOC-2_complex_Hps5"/>
    <property type="match status" value="1"/>
</dbReference>
<evidence type="ECO:0000313" key="10">
    <source>
        <dbReference type="Proteomes" id="UP000547499"/>
    </source>
</evidence>
<evidence type="ECO:0000256" key="3">
    <source>
        <dbReference type="ARBA" id="ARBA00022490"/>
    </source>
</evidence>
<keyword evidence="3" id="KW-0963">Cytoplasm</keyword>
<dbReference type="PANTHER" id="PTHR23287:SF18">
    <property type="entry name" value="BLOC-2 COMPLEX MEMBER HPS5"/>
    <property type="match status" value="1"/>
</dbReference>